<evidence type="ECO:0000256" key="1">
    <source>
        <dbReference type="SAM" id="MobiDB-lite"/>
    </source>
</evidence>
<dbReference type="GeneID" id="94846230"/>
<feature type="region of interest" description="Disordered" evidence="1">
    <location>
        <begin position="466"/>
        <end position="491"/>
    </location>
</feature>
<dbReference type="VEuPathDB" id="TrichDB:TRFO_37593"/>
<sequence length="491" mass="57008">MFAYSTINYQNLLDKIQEGAIELSEVVENDGFTTALRNDSQVLISYLTQDHILRQITRYALTNEYEGTIDPYNYRRMQRHCINILTSSARNLQNFLLENEDYIVFLRSFPETESINFPILCANYTKIIDFLFSYSQGNFMTNDYTELADILIGHIDILSFQSLFVKLCCDFSNNFNLSYDLMKKLISSPKDFSKIYTLLKIVDDKPSLILFLNIPEILQPLYEIVVRTYGKDHTICVHTCSLLSIIIKSTAPNNLCYRYGTEYGDKINFLQPINYSSAAVLEIFPKYVGLFIDRFFSEDLPTQLNQSILEALKIMEFNELQIIAQKYNIFQKIMDNFPMYLKKKTNGHFFSVAQLFITKEVRCPEHLKIKWATFVKEQFKDHYRDIHIFYGGPTRQGAFFIRTEPVFNIPMSIESIDTNPGSQRHSSTHTPIKIEITAEISKDVDLDKRLMSKSLDQNTMSRIVKSSRFTIKKEPARRPDSDSSNDASNLI</sequence>
<organism evidence="2 3">
    <name type="scientific">Tritrichomonas foetus</name>
    <dbReference type="NCBI Taxonomy" id="1144522"/>
    <lineage>
        <taxon>Eukaryota</taxon>
        <taxon>Metamonada</taxon>
        <taxon>Parabasalia</taxon>
        <taxon>Tritrichomonadida</taxon>
        <taxon>Tritrichomonadidae</taxon>
        <taxon>Tritrichomonas</taxon>
    </lineage>
</organism>
<gene>
    <name evidence="2" type="ORF">TRFO_37593</name>
</gene>
<protein>
    <submittedName>
        <fullName evidence="2">Uncharacterized protein</fullName>
    </submittedName>
</protein>
<accession>A0A1J4JAQ8</accession>
<evidence type="ECO:0000313" key="3">
    <source>
        <dbReference type="Proteomes" id="UP000179807"/>
    </source>
</evidence>
<reference evidence="2" key="1">
    <citation type="submission" date="2016-10" db="EMBL/GenBank/DDBJ databases">
        <authorList>
            <person name="Benchimol M."/>
            <person name="Almeida L.G."/>
            <person name="Vasconcelos A.T."/>
            <person name="Perreira-Neves A."/>
            <person name="Rosa I.A."/>
            <person name="Tasca T."/>
            <person name="Bogo M.R."/>
            <person name="de Souza W."/>
        </authorList>
    </citation>
    <scope>NUCLEOTIDE SEQUENCE [LARGE SCALE GENOMIC DNA]</scope>
    <source>
        <strain evidence="2">K</strain>
    </source>
</reference>
<evidence type="ECO:0000313" key="2">
    <source>
        <dbReference type="EMBL" id="OHS96262.1"/>
    </source>
</evidence>
<name>A0A1J4JAQ8_9EUKA</name>
<dbReference type="AlphaFoldDB" id="A0A1J4JAQ8"/>
<dbReference type="Proteomes" id="UP000179807">
    <property type="component" value="Unassembled WGS sequence"/>
</dbReference>
<keyword evidence="3" id="KW-1185">Reference proteome</keyword>
<dbReference type="RefSeq" id="XP_068349399.1">
    <property type="nucleotide sequence ID" value="XM_068511526.1"/>
</dbReference>
<feature type="compositionally biased region" description="Polar residues" evidence="1">
    <location>
        <begin position="482"/>
        <end position="491"/>
    </location>
</feature>
<dbReference type="EMBL" id="MLAK01001188">
    <property type="protein sequence ID" value="OHS96262.1"/>
    <property type="molecule type" value="Genomic_DNA"/>
</dbReference>
<proteinExistence type="predicted"/>
<comment type="caution">
    <text evidence="2">The sequence shown here is derived from an EMBL/GenBank/DDBJ whole genome shotgun (WGS) entry which is preliminary data.</text>
</comment>
<feature type="compositionally biased region" description="Basic and acidic residues" evidence="1">
    <location>
        <begin position="471"/>
        <end position="481"/>
    </location>
</feature>